<dbReference type="RefSeq" id="WP_015399475.1">
    <property type="nucleotide sequence ID" value="NC_020302.1"/>
</dbReference>
<reference evidence="3 4" key="1">
    <citation type="journal article" date="2012" name="Stand. Genomic Sci.">
        <title>Genome sequence of the halotolerant bacterium Corynebacterium halotolerans type strain YIM 70093(T) (= DSM 44683(T)).</title>
        <authorList>
            <person name="Ruckert C."/>
            <person name="Albersmeier A."/>
            <person name="Al-Dilaimi A."/>
            <person name="Niehaus K."/>
            <person name="Szczepanowski R."/>
            <person name="Kalinowski J."/>
        </authorList>
    </citation>
    <scope>NUCLEOTIDE SEQUENCE [LARGE SCALE GENOMIC DNA]</scope>
    <source>
        <strain evidence="3">YIM 70093</strain>
    </source>
</reference>
<evidence type="ECO:0008006" key="5">
    <source>
        <dbReference type="Google" id="ProtNLM"/>
    </source>
</evidence>
<gene>
    <name evidence="3" type="ORF">A605_00165</name>
</gene>
<evidence type="ECO:0000256" key="1">
    <source>
        <dbReference type="SAM" id="MobiDB-lite"/>
    </source>
</evidence>
<dbReference type="PATRIC" id="fig|1121362.3.peg.33"/>
<evidence type="ECO:0000313" key="4">
    <source>
        <dbReference type="Proteomes" id="UP000011723"/>
    </source>
</evidence>
<dbReference type="EMBL" id="CP003697">
    <property type="protein sequence ID" value="AGF71051.1"/>
    <property type="molecule type" value="Genomic_DNA"/>
</dbReference>
<dbReference type="STRING" id="1121362.A605_00165"/>
<feature type="region of interest" description="Disordered" evidence="1">
    <location>
        <begin position="97"/>
        <end position="128"/>
    </location>
</feature>
<evidence type="ECO:0000313" key="3">
    <source>
        <dbReference type="EMBL" id="AGF71051.1"/>
    </source>
</evidence>
<evidence type="ECO:0000256" key="2">
    <source>
        <dbReference type="SAM" id="SignalP"/>
    </source>
</evidence>
<feature type="chain" id="PRO_5004016206" description="Secreted protein" evidence="2">
    <location>
        <begin position="33"/>
        <end position="177"/>
    </location>
</feature>
<dbReference type="eggNOG" id="ENOG5031JGB">
    <property type="taxonomic scope" value="Bacteria"/>
</dbReference>
<dbReference type="AlphaFoldDB" id="M1P2Z8"/>
<feature type="signal peptide" evidence="2">
    <location>
        <begin position="1"/>
        <end position="32"/>
    </location>
</feature>
<proteinExistence type="predicted"/>
<keyword evidence="4" id="KW-1185">Reference proteome</keyword>
<keyword evidence="2" id="KW-0732">Signal</keyword>
<organism evidence="3 4">
    <name type="scientific">Corynebacterium halotolerans YIM 70093 = DSM 44683</name>
    <dbReference type="NCBI Taxonomy" id="1121362"/>
    <lineage>
        <taxon>Bacteria</taxon>
        <taxon>Bacillati</taxon>
        <taxon>Actinomycetota</taxon>
        <taxon>Actinomycetes</taxon>
        <taxon>Mycobacteriales</taxon>
        <taxon>Corynebacteriaceae</taxon>
        <taxon>Corynebacterium</taxon>
    </lineage>
</organism>
<protein>
    <recommendedName>
        <fullName evidence="5">Secreted protein</fullName>
    </recommendedName>
</protein>
<name>M1P2Z8_9CORY</name>
<dbReference type="Proteomes" id="UP000011723">
    <property type="component" value="Chromosome"/>
</dbReference>
<dbReference type="OrthoDB" id="4426766at2"/>
<feature type="compositionally biased region" description="Low complexity" evidence="1">
    <location>
        <begin position="115"/>
        <end position="124"/>
    </location>
</feature>
<sequence>MSFLSRRSVKTGAVTAATVAALATVAPATASADPVDRALAALPAGEITCEQANEYWTTEAQYDSIAAQARAVAVFHPRGGEIRDALARVDEAADRCGLKGGGTANPAPAPGNGGSPAPQAPANNKGPAPVGQVITVPVAPGTPTVNVPVGDVATFVIPDVLQIVADFFAQFGVGSSR</sequence>
<dbReference type="InterPro" id="IPR006311">
    <property type="entry name" value="TAT_signal"/>
</dbReference>
<dbReference type="KEGG" id="chn:A605_00165"/>
<accession>M1P2Z8</accession>
<dbReference type="HOGENOM" id="CLU_098223_1_0_11"/>
<dbReference type="PROSITE" id="PS51318">
    <property type="entry name" value="TAT"/>
    <property type="match status" value="1"/>
</dbReference>